<dbReference type="Proteomes" id="UP001501729">
    <property type="component" value="Unassembled WGS sequence"/>
</dbReference>
<organism evidence="2 3">
    <name type="scientific">Haladaptatus pallidirubidus</name>
    <dbReference type="NCBI Taxonomy" id="1008152"/>
    <lineage>
        <taxon>Archaea</taxon>
        <taxon>Methanobacteriati</taxon>
        <taxon>Methanobacteriota</taxon>
        <taxon>Stenosarchaea group</taxon>
        <taxon>Halobacteria</taxon>
        <taxon>Halobacteriales</taxon>
        <taxon>Haladaptataceae</taxon>
        <taxon>Haladaptatus</taxon>
    </lineage>
</organism>
<dbReference type="AlphaFoldDB" id="A0AAV3UN90"/>
<proteinExistence type="predicted"/>
<dbReference type="EMBL" id="BAABKX010000018">
    <property type="protein sequence ID" value="GAA5059629.1"/>
    <property type="molecule type" value="Genomic_DNA"/>
</dbReference>
<evidence type="ECO:0000256" key="1">
    <source>
        <dbReference type="SAM" id="MobiDB-lite"/>
    </source>
</evidence>
<evidence type="ECO:0000313" key="2">
    <source>
        <dbReference type="EMBL" id="GAA5059629.1"/>
    </source>
</evidence>
<comment type="caution">
    <text evidence="2">The sequence shown here is derived from an EMBL/GenBank/DDBJ whole genome shotgun (WGS) entry which is preliminary data.</text>
</comment>
<feature type="compositionally biased region" description="Acidic residues" evidence="1">
    <location>
        <begin position="9"/>
        <end position="18"/>
    </location>
</feature>
<sequence length="111" mass="12952">MAVVVQLDAESEDKESCEDEGKRHRRSSSQIREGEQHSNQERVHGVIQRVFSNRTDAVCDEIQFRKCEHRQKRQTGRCDRGQSDDHERKPDGGHVKRTRFGRRREGDIAPI</sequence>
<keyword evidence="3" id="KW-1185">Reference proteome</keyword>
<feature type="compositionally biased region" description="Basic and acidic residues" evidence="1">
    <location>
        <begin position="32"/>
        <end position="43"/>
    </location>
</feature>
<reference evidence="2 3" key="1">
    <citation type="journal article" date="2019" name="Int. J. Syst. Evol. Microbiol.">
        <title>The Global Catalogue of Microorganisms (GCM) 10K type strain sequencing project: providing services to taxonomists for standard genome sequencing and annotation.</title>
        <authorList>
            <consortium name="The Broad Institute Genomics Platform"/>
            <consortium name="The Broad Institute Genome Sequencing Center for Infectious Disease"/>
            <person name="Wu L."/>
            <person name="Ma J."/>
        </authorList>
    </citation>
    <scope>NUCLEOTIDE SEQUENCE [LARGE SCALE GENOMIC DNA]</scope>
    <source>
        <strain evidence="2 3">JCM 17504</strain>
    </source>
</reference>
<name>A0AAV3UN90_9EURY</name>
<feature type="compositionally biased region" description="Basic and acidic residues" evidence="1">
    <location>
        <begin position="76"/>
        <end position="94"/>
    </location>
</feature>
<gene>
    <name evidence="2" type="ORF">GCM10025751_43850</name>
</gene>
<feature type="region of interest" description="Disordered" evidence="1">
    <location>
        <begin position="1"/>
        <end position="43"/>
    </location>
</feature>
<evidence type="ECO:0000313" key="3">
    <source>
        <dbReference type="Proteomes" id="UP001501729"/>
    </source>
</evidence>
<protein>
    <submittedName>
        <fullName evidence="2">Uncharacterized protein</fullName>
    </submittedName>
</protein>
<feature type="region of interest" description="Disordered" evidence="1">
    <location>
        <begin position="68"/>
        <end position="111"/>
    </location>
</feature>
<accession>A0AAV3UN90</accession>